<dbReference type="AlphaFoldDB" id="A0A5S9MHM5"/>
<evidence type="ECO:0000256" key="1">
    <source>
        <dbReference type="ARBA" id="ARBA00004651"/>
    </source>
</evidence>
<dbReference type="GO" id="GO:0005886">
    <property type="term" value="C:plasma membrane"/>
    <property type="evidence" value="ECO:0007669"/>
    <property type="project" value="UniProtKB-SubCell"/>
</dbReference>
<dbReference type="Proteomes" id="UP000464658">
    <property type="component" value="Chromosome"/>
</dbReference>
<reference evidence="7 8" key="1">
    <citation type="submission" date="2019-12" db="EMBL/GenBank/DDBJ databases">
        <title>Full genome sequence of a Bacillus safensis strain isolated from commercially available natto in Indonesia.</title>
        <authorList>
            <person name="Yoshida M."/>
            <person name="Uomi M."/>
            <person name="Waturangi D."/>
            <person name="Ekaputri J.J."/>
            <person name="Setiamarga D.H.E."/>
        </authorList>
    </citation>
    <scope>NUCLEOTIDE SEQUENCE [LARGE SCALE GENOMIC DNA]</scope>
    <source>
        <strain evidence="7 8">IDN1</strain>
    </source>
</reference>
<keyword evidence="4 6" id="KW-1133">Transmembrane helix</keyword>
<feature type="transmembrane region" description="Helical" evidence="6">
    <location>
        <begin position="44"/>
        <end position="65"/>
    </location>
</feature>
<dbReference type="EMBL" id="AP021906">
    <property type="protein sequence ID" value="BBP92578.1"/>
    <property type="molecule type" value="Genomic_DNA"/>
</dbReference>
<dbReference type="PANTHER" id="PTHR33545:SF9">
    <property type="entry name" value="UPF0750 MEMBRANE PROTEIN YITE"/>
    <property type="match status" value="1"/>
</dbReference>
<evidence type="ECO:0000256" key="6">
    <source>
        <dbReference type="SAM" id="Phobius"/>
    </source>
</evidence>
<dbReference type="InterPro" id="IPR051461">
    <property type="entry name" value="UPF0750_membrane"/>
</dbReference>
<proteinExistence type="predicted"/>
<protein>
    <submittedName>
        <fullName evidence="7">Uncharacterized protein</fullName>
    </submittedName>
</protein>
<dbReference type="PANTHER" id="PTHR33545">
    <property type="entry name" value="UPF0750 MEMBRANE PROTEIN YITT-RELATED"/>
    <property type="match status" value="1"/>
</dbReference>
<comment type="subcellular location">
    <subcellularLocation>
        <location evidence="1">Cell membrane</location>
        <topology evidence="1">Multi-pass membrane protein</topology>
    </subcellularLocation>
</comment>
<evidence type="ECO:0000313" key="7">
    <source>
        <dbReference type="EMBL" id="BBP92578.1"/>
    </source>
</evidence>
<evidence type="ECO:0000313" key="8">
    <source>
        <dbReference type="Proteomes" id="UP000464658"/>
    </source>
</evidence>
<evidence type="ECO:0000256" key="4">
    <source>
        <dbReference type="ARBA" id="ARBA00022989"/>
    </source>
</evidence>
<dbReference type="Pfam" id="PF02588">
    <property type="entry name" value="YitT_membrane"/>
    <property type="match status" value="1"/>
</dbReference>
<name>A0A5S9MHM5_BACIA</name>
<sequence length="97" mass="10324">MKALLAAIFGGVVIGIGIGLVFLGNGSTGGTALAAKIINKYTGLTLGTCLAMMDGLIVLAAMTVFELKRGCTRSLVCLFLVKRLMWYRLASVIQKWQ</sequence>
<accession>A0A5S9MHM5</accession>
<dbReference type="InterPro" id="IPR003740">
    <property type="entry name" value="YitT"/>
</dbReference>
<gene>
    <name evidence="7" type="ORF">BsIDN1_61960</name>
</gene>
<evidence type="ECO:0000256" key="3">
    <source>
        <dbReference type="ARBA" id="ARBA00022692"/>
    </source>
</evidence>
<keyword evidence="5 6" id="KW-0472">Membrane</keyword>
<evidence type="ECO:0000256" key="2">
    <source>
        <dbReference type="ARBA" id="ARBA00022475"/>
    </source>
</evidence>
<keyword evidence="3 6" id="KW-0812">Transmembrane</keyword>
<evidence type="ECO:0000256" key="5">
    <source>
        <dbReference type="ARBA" id="ARBA00023136"/>
    </source>
</evidence>
<keyword evidence="2" id="KW-1003">Cell membrane</keyword>
<organism evidence="7 8">
    <name type="scientific">Bacillus safensis</name>
    <dbReference type="NCBI Taxonomy" id="561879"/>
    <lineage>
        <taxon>Bacteria</taxon>
        <taxon>Bacillati</taxon>
        <taxon>Bacillota</taxon>
        <taxon>Bacilli</taxon>
        <taxon>Bacillales</taxon>
        <taxon>Bacillaceae</taxon>
        <taxon>Bacillus</taxon>
    </lineage>
</organism>